<sequence length="94" mass="10066">MLSSIHAWCKAVSPSTLVVLISAPLSSRRETSAVSPAAQAARNMHPSLNLIFCGLSGGRSALSWLVSESSQRFSCSFLLKSELLGRDSKDITRS</sequence>
<name>A0A6B0U3D4_IXORI</name>
<reference evidence="1" key="1">
    <citation type="submission" date="2019-12" db="EMBL/GenBank/DDBJ databases">
        <title>An insight into the sialome of adult female Ixodes ricinus ticks feeding for 6 days.</title>
        <authorList>
            <person name="Perner J."/>
            <person name="Ribeiro J.M.C."/>
        </authorList>
    </citation>
    <scope>NUCLEOTIDE SEQUENCE</scope>
    <source>
        <strain evidence="1">Semi-engorged</strain>
        <tissue evidence="1">Salivary glands</tissue>
    </source>
</reference>
<protein>
    <submittedName>
        <fullName evidence="1">Putative secreted protein</fullName>
    </submittedName>
</protein>
<dbReference type="AlphaFoldDB" id="A0A6B0U3D4"/>
<accession>A0A6B0U3D4</accession>
<organism evidence="1">
    <name type="scientific">Ixodes ricinus</name>
    <name type="common">Common tick</name>
    <name type="synonym">Acarus ricinus</name>
    <dbReference type="NCBI Taxonomy" id="34613"/>
    <lineage>
        <taxon>Eukaryota</taxon>
        <taxon>Metazoa</taxon>
        <taxon>Ecdysozoa</taxon>
        <taxon>Arthropoda</taxon>
        <taxon>Chelicerata</taxon>
        <taxon>Arachnida</taxon>
        <taxon>Acari</taxon>
        <taxon>Parasitiformes</taxon>
        <taxon>Ixodida</taxon>
        <taxon>Ixodoidea</taxon>
        <taxon>Ixodidae</taxon>
        <taxon>Ixodinae</taxon>
        <taxon>Ixodes</taxon>
    </lineage>
</organism>
<evidence type="ECO:0000313" key="1">
    <source>
        <dbReference type="EMBL" id="MXU86999.1"/>
    </source>
</evidence>
<proteinExistence type="predicted"/>
<dbReference type="EMBL" id="GIFC01004916">
    <property type="protein sequence ID" value="MXU86999.1"/>
    <property type="molecule type" value="Transcribed_RNA"/>
</dbReference>